<evidence type="ECO:0000313" key="2">
    <source>
        <dbReference type="Proteomes" id="UP000053676"/>
    </source>
</evidence>
<dbReference type="AlphaFoldDB" id="W2SGB3"/>
<reference evidence="2" key="1">
    <citation type="journal article" date="2014" name="Nat. Genet.">
        <title>Genome of the human hookworm Necator americanus.</title>
        <authorList>
            <person name="Tang Y.T."/>
            <person name="Gao X."/>
            <person name="Rosa B.A."/>
            <person name="Abubucker S."/>
            <person name="Hallsworth-Pepin K."/>
            <person name="Martin J."/>
            <person name="Tyagi R."/>
            <person name="Heizer E."/>
            <person name="Zhang X."/>
            <person name="Bhonagiri-Palsikar V."/>
            <person name="Minx P."/>
            <person name="Warren W.C."/>
            <person name="Wang Q."/>
            <person name="Zhan B."/>
            <person name="Hotez P.J."/>
            <person name="Sternberg P.W."/>
            <person name="Dougall A."/>
            <person name="Gaze S.T."/>
            <person name="Mulvenna J."/>
            <person name="Sotillo J."/>
            <person name="Ranganathan S."/>
            <person name="Rabelo E.M."/>
            <person name="Wilson R.K."/>
            <person name="Felgner P.L."/>
            <person name="Bethony J."/>
            <person name="Hawdon J.M."/>
            <person name="Gasser R.B."/>
            <person name="Loukas A."/>
            <person name="Mitreva M."/>
        </authorList>
    </citation>
    <scope>NUCLEOTIDE SEQUENCE [LARGE SCALE GENOMIC DNA]</scope>
</reference>
<proteinExistence type="predicted"/>
<gene>
    <name evidence="1" type="ORF">NECAME_05552</name>
</gene>
<organism evidence="1 2">
    <name type="scientific">Necator americanus</name>
    <name type="common">Human hookworm</name>
    <dbReference type="NCBI Taxonomy" id="51031"/>
    <lineage>
        <taxon>Eukaryota</taxon>
        <taxon>Metazoa</taxon>
        <taxon>Ecdysozoa</taxon>
        <taxon>Nematoda</taxon>
        <taxon>Chromadorea</taxon>
        <taxon>Rhabditida</taxon>
        <taxon>Rhabditina</taxon>
        <taxon>Rhabditomorpha</taxon>
        <taxon>Strongyloidea</taxon>
        <taxon>Ancylostomatidae</taxon>
        <taxon>Bunostominae</taxon>
        <taxon>Necator</taxon>
    </lineage>
</organism>
<keyword evidence="2" id="KW-1185">Reference proteome</keyword>
<evidence type="ECO:0000313" key="1">
    <source>
        <dbReference type="EMBL" id="ETN68588.1"/>
    </source>
</evidence>
<sequence>MKKLEDYICTKKACQMILRGVAYSYKYLKTISPTDHGLPRPSDDNSHWRRTFQYCWLVWKY</sequence>
<dbReference type="EMBL" id="KI669240">
    <property type="protein sequence ID" value="ETN68588.1"/>
    <property type="molecule type" value="Genomic_DNA"/>
</dbReference>
<name>W2SGB3_NECAM</name>
<accession>W2SGB3</accession>
<protein>
    <submittedName>
        <fullName evidence="1">Uncharacterized protein</fullName>
    </submittedName>
</protein>
<dbReference type="KEGG" id="nai:NECAME_05552"/>
<dbReference type="Proteomes" id="UP000053676">
    <property type="component" value="Unassembled WGS sequence"/>
</dbReference>